<organism evidence="1 2">
    <name type="scientific">Leptospira fainei serovar Hurstbridge str. BUT 6</name>
    <dbReference type="NCBI Taxonomy" id="1193011"/>
    <lineage>
        <taxon>Bacteria</taxon>
        <taxon>Pseudomonadati</taxon>
        <taxon>Spirochaetota</taxon>
        <taxon>Spirochaetia</taxon>
        <taxon>Leptospirales</taxon>
        <taxon>Leptospiraceae</taxon>
        <taxon>Leptospira</taxon>
    </lineage>
</organism>
<protein>
    <submittedName>
        <fullName evidence="1">Uncharacterized protein</fullName>
    </submittedName>
</protein>
<reference evidence="1" key="1">
    <citation type="submission" date="2013-04" db="EMBL/GenBank/DDBJ databases">
        <authorList>
            <person name="Harkins D.M."/>
            <person name="Durkin A.S."/>
            <person name="Selengut J.D."/>
            <person name="Sanka R."/>
            <person name="DePew J."/>
            <person name="Purushe J."/>
            <person name="Ahmed A."/>
            <person name="van der Linden H."/>
            <person name="Goris M.G.A."/>
            <person name="Hartskeerl R.A."/>
            <person name="Vinetz J.M."/>
            <person name="Sutton G.G."/>
            <person name="Nelson W.C."/>
            <person name="Fouts D.E."/>
        </authorList>
    </citation>
    <scope>NUCLEOTIDE SEQUENCE [LARGE SCALE GENOMIC DNA]</scope>
    <source>
        <strain evidence="1">BUT 6</strain>
    </source>
</reference>
<proteinExistence type="predicted"/>
<accession>S3W239</accession>
<dbReference type="Proteomes" id="UP000014540">
    <property type="component" value="Unassembled WGS sequence"/>
</dbReference>
<keyword evidence="2" id="KW-1185">Reference proteome</keyword>
<dbReference type="EMBL" id="AKWZ02000010">
    <property type="protein sequence ID" value="EPG74362.1"/>
    <property type="molecule type" value="Genomic_DNA"/>
</dbReference>
<comment type="caution">
    <text evidence="1">The sequence shown here is derived from an EMBL/GenBank/DDBJ whole genome shotgun (WGS) entry which is preliminary data.</text>
</comment>
<dbReference type="AlphaFoldDB" id="S3W239"/>
<sequence>MNLTPEEMSRKALKGIILILLYIRPKIRVLEPNSTFRKAFEV</sequence>
<dbReference type="STRING" id="1193011.LEP1GSC058_3558"/>
<gene>
    <name evidence="1" type="ORF">LEP1GSC058_3558</name>
</gene>
<name>S3W239_9LEPT</name>
<evidence type="ECO:0000313" key="1">
    <source>
        <dbReference type="EMBL" id="EPG74362.1"/>
    </source>
</evidence>
<evidence type="ECO:0000313" key="2">
    <source>
        <dbReference type="Proteomes" id="UP000014540"/>
    </source>
</evidence>